<feature type="domain" description="F-box" evidence="2">
    <location>
        <begin position="38"/>
        <end position="75"/>
    </location>
</feature>
<evidence type="ECO:0000313" key="3">
    <source>
        <dbReference type="EMBL" id="POR33546.1"/>
    </source>
</evidence>
<evidence type="ECO:0000259" key="2">
    <source>
        <dbReference type="Pfam" id="PF00646"/>
    </source>
</evidence>
<dbReference type="EMBL" id="PKSG01000679">
    <property type="protein sequence ID" value="POR33546.1"/>
    <property type="molecule type" value="Genomic_DNA"/>
</dbReference>
<sequence length="218" mass="24189">MQTCRAVFSSLRSRIIKATTAARRRSPRPQQNPDRKVLQLPPELLLLISEKLPPHSRVLLSQTCPALQAIWPRLDKTCLDARLRGPVWKLAINLADDDHQVSHELPAEEPLGRGPSSPTPSNTSRTTSASPVPVYHPPTTLSEDLWQLEHGARLTEPSLAVPAPLLDNPLRGPRHQHVVHTNVNDTSRLNPDTPHLNSDTPRPIRDTAAVAVCSDRRE</sequence>
<organism evidence="3 4">
    <name type="scientific">Tolypocladium paradoxum</name>
    <dbReference type="NCBI Taxonomy" id="94208"/>
    <lineage>
        <taxon>Eukaryota</taxon>
        <taxon>Fungi</taxon>
        <taxon>Dikarya</taxon>
        <taxon>Ascomycota</taxon>
        <taxon>Pezizomycotina</taxon>
        <taxon>Sordariomycetes</taxon>
        <taxon>Hypocreomycetidae</taxon>
        <taxon>Hypocreales</taxon>
        <taxon>Ophiocordycipitaceae</taxon>
        <taxon>Tolypocladium</taxon>
    </lineage>
</organism>
<comment type="caution">
    <text evidence="3">The sequence shown here is derived from an EMBL/GenBank/DDBJ whole genome shotgun (WGS) entry which is preliminary data.</text>
</comment>
<proteinExistence type="predicted"/>
<dbReference type="AlphaFoldDB" id="A0A2S4KTN6"/>
<reference evidence="3 4" key="1">
    <citation type="submission" date="2018-01" db="EMBL/GenBank/DDBJ databases">
        <title>Harnessing the power of phylogenomics to disentangle the directionality and signatures of interkingdom host jumping in the parasitic fungal genus Tolypocladium.</title>
        <authorList>
            <person name="Quandt C.A."/>
            <person name="Patterson W."/>
            <person name="Spatafora J.W."/>
        </authorList>
    </citation>
    <scope>NUCLEOTIDE SEQUENCE [LARGE SCALE GENOMIC DNA]</scope>
    <source>
        <strain evidence="3 4">NRBC 100945</strain>
    </source>
</reference>
<feature type="compositionally biased region" description="Low complexity" evidence="1">
    <location>
        <begin position="115"/>
        <end position="131"/>
    </location>
</feature>
<dbReference type="Pfam" id="PF00646">
    <property type="entry name" value="F-box"/>
    <property type="match status" value="1"/>
</dbReference>
<name>A0A2S4KTN6_9HYPO</name>
<evidence type="ECO:0000256" key="1">
    <source>
        <dbReference type="SAM" id="MobiDB-lite"/>
    </source>
</evidence>
<dbReference type="InterPro" id="IPR036047">
    <property type="entry name" value="F-box-like_dom_sf"/>
</dbReference>
<dbReference type="Proteomes" id="UP000237481">
    <property type="component" value="Unassembled WGS sequence"/>
</dbReference>
<dbReference type="InterPro" id="IPR001810">
    <property type="entry name" value="F-box_dom"/>
</dbReference>
<feature type="region of interest" description="Disordered" evidence="1">
    <location>
        <begin position="105"/>
        <end position="138"/>
    </location>
</feature>
<keyword evidence="4" id="KW-1185">Reference proteome</keyword>
<protein>
    <recommendedName>
        <fullName evidence="2">F-box domain-containing protein</fullName>
    </recommendedName>
</protein>
<evidence type="ECO:0000313" key="4">
    <source>
        <dbReference type="Proteomes" id="UP000237481"/>
    </source>
</evidence>
<gene>
    <name evidence="3" type="ORF">TPAR_08999</name>
</gene>
<accession>A0A2S4KTN6</accession>
<dbReference type="SUPFAM" id="SSF81383">
    <property type="entry name" value="F-box domain"/>
    <property type="match status" value="1"/>
</dbReference>